<comment type="caution">
    <text evidence="2">The sequence shown here is derived from an EMBL/GenBank/DDBJ whole genome shotgun (WGS) entry which is preliminary data.</text>
</comment>
<evidence type="ECO:0000313" key="2">
    <source>
        <dbReference type="EMBL" id="MYR33048.1"/>
    </source>
</evidence>
<keyword evidence="1" id="KW-0472">Membrane</keyword>
<feature type="transmembrane region" description="Helical" evidence="1">
    <location>
        <begin position="15"/>
        <end position="36"/>
    </location>
</feature>
<proteinExistence type="predicted"/>
<dbReference type="RefSeq" id="WP_161111009.1">
    <property type="nucleotide sequence ID" value="NZ_WWHY01000001.1"/>
</dbReference>
<protein>
    <submittedName>
        <fullName evidence="2">Uncharacterized protein</fullName>
    </submittedName>
</protein>
<accession>A0A7K2ISV3</accession>
<evidence type="ECO:0000256" key="1">
    <source>
        <dbReference type="SAM" id="Phobius"/>
    </source>
</evidence>
<organism evidence="2 3">
    <name type="scientific">Nocardiopsis alba</name>
    <dbReference type="NCBI Taxonomy" id="53437"/>
    <lineage>
        <taxon>Bacteria</taxon>
        <taxon>Bacillati</taxon>
        <taxon>Actinomycetota</taxon>
        <taxon>Actinomycetes</taxon>
        <taxon>Streptosporangiales</taxon>
        <taxon>Nocardiopsidaceae</taxon>
        <taxon>Nocardiopsis</taxon>
    </lineage>
</organism>
<dbReference type="SUPFAM" id="SSF53822">
    <property type="entry name" value="Periplasmic binding protein-like I"/>
    <property type="match status" value="1"/>
</dbReference>
<reference evidence="2 3" key="1">
    <citation type="journal article" date="2019" name="Nat. Commun.">
        <title>The antimicrobial potential of Streptomyces from insect microbiomes.</title>
        <authorList>
            <person name="Chevrette M.G."/>
            <person name="Carlson C.M."/>
            <person name="Ortega H.E."/>
            <person name="Thomas C."/>
            <person name="Ananiev G.E."/>
            <person name="Barns K.J."/>
            <person name="Book A.J."/>
            <person name="Cagnazzo J."/>
            <person name="Carlos C."/>
            <person name="Flanigan W."/>
            <person name="Grubbs K.J."/>
            <person name="Horn H.A."/>
            <person name="Hoffmann F.M."/>
            <person name="Klassen J.L."/>
            <person name="Knack J.J."/>
            <person name="Lewin G.R."/>
            <person name="McDonald B.R."/>
            <person name="Muller L."/>
            <person name="Melo W.G.P."/>
            <person name="Pinto-Tomas A.A."/>
            <person name="Schmitz A."/>
            <person name="Wendt-Pienkowski E."/>
            <person name="Wildman S."/>
            <person name="Zhao M."/>
            <person name="Zhang F."/>
            <person name="Bugni T.S."/>
            <person name="Andes D.R."/>
            <person name="Pupo M.T."/>
            <person name="Currie C.R."/>
        </authorList>
    </citation>
    <scope>NUCLEOTIDE SEQUENCE [LARGE SCALE GENOMIC DNA]</scope>
    <source>
        <strain evidence="2 3">SID5840</strain>
    </source>
</reference>
<dbReference type="InterPro" id="IPR028082">
    <property type="entry name" value="Peripla_BP_I"/>
</dbReference>
<name>A0A7K2ISV3_9ACTN</name>
<keyword evidence="1" id="KW-0812">Transmembrane</keyword>
<sequence length="516" mass="55642">MADPAGWRGADRKRILLLGTAAALVLAVVATTLLMWDRFTCGGPNNGVREIADECVGVTEGDYVFHDDFTRVQELIREENERVTALGDDLPVVRVALLGTFTFDPVSPMDPGRMLRSLEGAYTAQKRANDTHDFGDRTPRIQLVVANMGSRQHQWEPVVDDLVDMARDEERPLVAVTGMGVSIASARDIARTLDGQGIPMVSTALTADGLAHGPGGIDDAGDEENPTLPGVLRVAPSNTEYIKALRGHLDGLDERARAIIVYDRTEPDLFVASLKQAYTEHLDPYIDGRPVQEYEGTTVGDDPVRGLFAEVTMNVCVSGADTVLFAGRAPDLDEFMESLAASTCDRPMRIMFVATGLSVLNEEGRMAFLADNDLTLVYASGIDTRWNLVPQGSADAPEGYRAFREAYIEHFPSTEHDPEGLRNGYALVNHDAVAVAAQAIRMTNELGDADGPPTAHEVRARMTLLNTAHEVRAGGGTLGYSPEGAGEATGRFVPIVEMPLEPGDAPAPDPHVIGDE</sequence>
<dbReference type="EMBL" id="WWHY01000001">
    <property type="protein sequence ID" value="MYR33048.1"/>
    <property type="molecule type" value="Genomic_DNA"/>
</dbReference>
<dbReference type="Proteomes" id="UP000467124">
    <property type="component" value="Unassembled WGS sequence"/>
</dbReference>
<evidence type="ECO:0000313" key="3">
    <source>
        <dbReference type="Proteomes" id="UP000467124"/>
    </source>
</evidence>
<gene>
    <name evidence="2" type="ORF">GTW20_12450</name>
</gene>
<dbReference type="Gene3D" id="3.40.50.2300">
    <property type="match status" value="2"/>
</dbReference>
<dbReference type="AlphaFoldDB" id="A0A7K2ISV3"/>
<keyword evidence="1" id="KW-1133">Transmembrane helix</keyword>